<name>A0A915J7H0_ROMCU</name>
<dbReference type="Gene3D" id="3.40.50.2300">
    <property type="match status" value="1"/>
</dbReference>
<dbReference type="Proteomes" id="UP000887565">
    <property type="component" value="Unplaced"/>
</dbReference>
<evidence type="ECO:0000313" key="2">
    <source>
        <dbReference type="WBParaSite" id="nRc.2.0.1.t21693-RA"/>
    </source>
</evidence>
<dbReference type="AlphaFoldDB" id="A0A915J7H0"/>
<organism evidence="1 2">
    <name type="scientific">Romanomermis culicivorax</name>
    <name type="common">Nematode worm</name>
    <dbReference type="NCBI Taxonomy" id="13658"/>
    <lineage>
        <taxon>Eukaryota</taxon>
        <taxon>Metazoa</taxon>
        <taxon>Ecdysozoa</taxon>
        <taxon>Nematoda</taxon>
        <taxon>Enoplea</taxon>
        <taxon>Dorylaimia</taxon>
        <taxon>Mermithida</taxon>
        <taxon>Mermithoidea</taxon>
        <taxon>Mermithidae</taxon>
        <taxon>Romanomermis</taxon>
    </lineage>
</organism>
<protein>
    <submittedName>
        <fullName evidence="2">Uncharacterized protein</fullName>
    </submittedName>
</protein>
<accession>A0A915J7H0</accession>
<keyword evidence="1" id="KW-1185">Reference proteome</keyword>
<dbReference type="Gene3D" id="3.40.190.10">
    <property type="entry name" value="Periplasmic binding protein-like II"/>
    <property type="match status" value="1"/>
</dbReference>
<evidence type="ECO:0000313" key="1">
    <source>
        <dbReference type="Proteomes" id="UP000887565"/>
    </source>
</evidence>
<dbReference type="WBParaSite" id="nRc.2.0.1.t21693-RA">
    <property type="protein sequence ID" value="nRc.2.0.1.t21693-RA"/>
    <property type="gene ID" value="nRc.2.0.1.g21693"/>
</dbReference>
<sequence length="225" mass="25311">MFFDAVSDQNILKSNRVWITNDQALNASNAPRGLLGIRLNVSDSQIKRVALRDSFKTIFLGLKKWYKWASTQNVSMEPPKKCLTNADASWMLNAVGAKFYEILTKVKIFDPEHRSVISYDSLGDRKGFRYSIVNLEKLSFEAFRARPHHVGLMPHHIYRYVGDYGIAYSRDGVVTVADPPFVSVIKVPNPKSCNVPDTVVCSKSILQSDTVETYCCSGLSIDLLL</sequence>
<proteinExistence type="predicted"/>
<reference evidence="2" key="1">
    <citation type="submission" date="2022-11" db="UniProtKB">
        <authorList>
            <consortium name="WormBaseParasite"/>
        </authorList>
    </citation>
    <scope>IDENTIFICATION</scope>
</reference>